<reference evidence="1 4" key="3">
    <citation type="submission" date="2019-07" db="EMBL/GenBank/DDBJ databases">
        <title>Complete Genome Sequence of Leptotrichia wadei Strain JMUB3933.</title>
        <authorList>
            <person name="Watanabe S."/>
            <person name="Cui L."/>
        </authorList>
    </citation>
    <scope>NUCLEOTIDE SEQUENCE [LARGE SCALE GENOMIC DNA]</scope>
    <source>
        <strain evidence="1 4">JMUB3933</strain>
    </source>
</reference>
<evidence type="ECO:0000313" key="4">
    <source>
        <dbReference type="Proteomes" id="UP000321397"/>
    </source>
</evidence>
<gene>
    <name evidence="2" type="ORF">HMPREF3180_00951</name>
    <name evidence="1" type="ORF">JMUB3933_1570</name>
</gene>
<dbReference type="STRING" id="157687.HMPREF3180_00951"/>
<dbReference type="EMBL" id="LSDD01000068">
    <property type="protein sequence ID" value="KXB67225.1"/>
    <property type="molecule type" value="Genomic_DNA"/>
</dbReference>
<evidence type="ECO:0000313" key="2">
    <source>
        <dbReference type="EMBL" id="KXB67225.1"/>
    </source>
</evidence>
<reference evidence="2" key="2">
    <citation type="submission" date="2016-01" db="EMBL/GenBank/DDBJ databases">
        <authorList>
            <person name="Oliw E.H."/>
        </authorList>
    </citation>
    <scope>NUCLEOTIDE SEQUENCE [LARGE SCALE GENOMIC DNA]</scope>
    <source>
        <strain evidence="2">KA00185</strain>
    </source>
</reference>
<dbReference type="OrthoDB" id="3233498at2"/>
<proteinExistence type="predicted"/>
<dbReference type="EMBL" id="AP019834">
    <property type="protein sequence ID" value="BBM48066.1"/>
    <property type="molecule type" value="Genomic_DNA"/>
</dbReference>
<keyword evidence="3" id="KW-1185">Reference proteome</keyword>
<organism evidence="2 3">
    <name type="scientific">Leptotrichia wadei</name>
    <dbReference type="NCBI Taxonomy" id="157687"/>
    <lineage>
        <taxon>Bacteria</taxon>
        <taxon>Fusobacteriati</taxon>
        <taxon>Fusobacteriota</taxon>
        <taxon>Fusobacteriia</taxon>
        <taxon>Fusobacteriales</taxon>
        <taxon>Leptotrichiaceae</taxon>
        <taxon>Leptotrichia</taxon>
    </lineage>
</organism>
<dbReference type="Proteomes" id="UP000070483">
    <property type="component" value="Unassembled WGS sequence"/>
</dbReference>
<dbReference type="RefSeq" id="WP_021745965.1">
    <property type="nucleotide sequence ID" value="NZ_AP019834.1"/>
</dbReference>
<accession>A0A134AHS4</accession>
<name>A0A134AHS4_9FUSO</name>
<dbReference type="Proteomes" id="UP000321397">
    <property type="component" value="Chromosome"/>
</dbReference>
<evidence type="ECO:0000313" key="3">
    <source>
        <dbReference type="Proteomes" id="UP000070483"/>
    </source>
</evidence>
<sequence length="86" mass="10228">MNMKEIFSDILANYDSEVIKLISEKYGFSEMESMRKFLYSETYEMLSDFELEMWEFSPLVILDMWENEKITGDPRNSVYIRGESGV</sequence>
<dbReference type="PATRIC" id="fig|157687.3.peg.948"/>
<protein>
    <submittedName>
        <fullName evidence="2">Uncharacterized protein</fullName>
    </submittedName>
</protein>
<dbReference type="AlphaFoldDB" id="A0A134AHS4"/>
<reference evidence="3" key="1">
    <citation type="submission" date="2016-01" db="EMBL/GenBank/DDBJ databases">
        <authorList>
            <person name="Mitreva M."/>
            <person name="Pepin K.H."/>
            <person name="Mihindukulasuriya K.A."/>
            <person name="Fulton R."/>
            <person name="Fronick C."/>
            <person name="O'Laughlin M."/>
            <person name="Miner T."/>
            <person name="Herter B."/>
            <person name="Rosa B.A."/>
            <person name="Cordes M."/>
            <person name="Tomlinson C."/>
            <person name="Wollam A."/>
            <person name="Palsikar V.B."/>
            <person name="Mardis E.R."/>
            <person name="Wilson R.K."/>
        </authorList>
    </citation>
    <scope>NUCLEOTIDE SEQUENCE [LARGE SCALE GENOMIC DNA]</scope>
    <source>
        <strain evidence="3">KA00185</strain>
    </source>
</reference>
<evidence type="ECO:0000313" key="1">
    <source>
        <dbReference type="EMBL" id="BBM48066.1"/>
    </source>
</evidence>